<dbReference type="PROSITE" id="PS00678">
    <property type="entry name" value="WD_REPEATS_1"/>
    <property type="match status" value="1"/>
</dbReference>
<dbReference type="SMART" id="SM00320">
    <property type="entry name" value="WD40"/>
    <property type="match status" value="2"/>
</dbReference>
<dbReference type="Gene3D" id="2.130.10.10">
    <property type="entry name" value="YVTN repeat-like/Quinoprotein amine dehydrogenase"/>
    <property type="match status" value="1"/>
</dbReference>
<evidence type="ECO:0000256" key="1">
    <source>
        <dbReference type="ARBA" id="ARBA00022574"/>
    </source>
</evidence>
<gene>
    <name evidence="4" type="ORF">TPAB3V08_LOCUS13452</name>
</gene>
<reference evidence="4" key="1">
    <citation type="submission" date="2021-03" db="EMBL/GenBank/DDBJ databases">
        <authorList>
            <person name="Tran Van P."/>
        </authorList>
    </citation>
    <scope>NUCLEOTIDE SEQUENCE</scope>
</reference>
<evidence type="ECO:0000313" key="5">
    <source>
        <dbReference type="Proteomes" id="UP001153148"/>
    </source>
</evidence>
<organism evidence="4 5">
    <name type="scientific">Timema podura</name>
    <name type="common">Walking stick</name>
    <dbReference type="NCBI Taxonomy" id="61482"/>
    <lineage>
        <taxon>Eukaryota</taxon>
        <taxon>Metazoa</taxon>
        <taxon>Ecdysozoa</taxon>
        <taxon>Arthropoda</taxon>
        <taxon>Hexapoda</taxon>
        <taxon>Insecta</taxon>
        <taxon>Pterygota</taxon>
        <taxon>Neoptera</taxon>
        <taxon>Polyneoptera</taxon>
        <taxon>Phasmatodea</taxon>
        <taxon>Timematodea</taxon>
        <taxon>Timematoidea</taxon>
        <taxon>Timematidae</taxon>
        <taxon>Timema</taxon>
    </lineage>
</organism>
<dbReference type="PANTHER" id="PTHR19845">
    <property type="entry name" value="KATANIN P80 SUBUNIT"/>
    <property type="match status" value="1"/>
</dbReference>
<dbReference type="SUPFAM" id="SSF50978">
    <property type="entry name" value="WD40 repeat-like"/>
    <property type="match status" value="1"/>
</dbReference>
<protein>
    <recommendedName>
        <fullName evidence="6">Katanin p80 WD40 repeat-containing subunit B1</fullName>
    </recommendedName>
</protein>
<evidence type="ECO:0000256" key="2">
    <source>
        <dbReference type="ARBA" id="ARBA00022737"/>
    </source>
</evidence>
<proteinExistence type="predicted"/>
<sequence>ALKIWDLEAAKIVRTLTGHKASIRSIDFHPYGDFLTSGSLDTSIRLWDIRRKGCIFTYKGHKQTVNSLKFSPDGQWIASGGEEGIVKVGGTYHPITL</sequence>
<keyword evidence="5" id="KW-1185">Reference proteome</keyword>
<dbReference type="PROSITE" id="PS50082">
    <property type="entry name" value="WD_REPEATS_2"/>
    <property type="match status" value="2"/>
</dbReference>
<dbReference type="Proteomes" id="UP001153148">
    <property type="component" value="Unassembled WGS sequence"/>
</dbReference>
<dbReference type="InterPro" id="IPR001680">
    <property type="entry name" value="WD40_rpt"/>
</dbReference>
<dbReference type="InterPro" id="IPR036322">
    <property type="entry name" value="WD40_repeat_dom_sf"/>
</dbReference>
<dbReference type="EMBL" id="CAJPIN010055127">
    <property type="protein sequence ID" value="CAG2066509.1"/>
    <property type="molecule type" value="Genomic_DNA"/>
</dbReference>
<feature type="non-terminal residue" evidence="4">
    <location>
        <position position="1"/>
    </location>
</feature>
<keyword evidence="1 3" id="KW-0853">WD repeat</keyword>
<comment type="caution">
    <text evidence="4">The sequence shown here is derived from an EMBL/GenBank/DDBJ whole genome shotgun (WGS) entry which is preliminary data.</text>
</comment>
<keyword evidence="2" id="KW-0677">Repeat</keyword>
<dbReference type="PANTHER" id="PTHR19845:SF0">
    <property type="entry name" value="KATANIN P80 WD40 REPEAT-CONTAINING SUBUNIT B1"/>
    <property type="match status" value="1"/>
</dbReference>
<evidence type="ECO:0000313" key="4">
    <source>
        <dbReference type="EMBL" id="CAG2066509.1"/>
    </source>
</evidence>
<evidence type="ECO:0000256" key="3">
    <source>
        <dbReference type="PROSITE-ProRule" id="PRU00221"/>
    </source>
</evidence>
<name>A0ABN7PM09_TIMPD</name>
<dbReference type="PROSITE" id="PS50294">
    <property type="entry name" value="WD_REPEATS_REGION"/>
    <property type="match status" value="2"/>
</dbReference>
<feature type="repeat" description="WD" evidence="3">
    <location>
        <begin position="58"/>
        <end position="88"/>
    </location>
</feature>
<dbReference type="Pfam" id="PF00400">
    <property type="entry name" value="WD40"/>
    <property type="match status" value="2"/>
</dbReference>
<feature type="repeat" description="WD" evidence="3">
    <location>
        <begin position="16"/>
        <end position="57"/>
    </location>
</feature>
<evidence type="ECO:0008006" key="6">
    <source>
        <dbReference type="Google" id="ProtNLM"/>
    </source>
</evidence>
<accession>A0ABN7PM09</accession>
<dbReference type="InterPro" id="IPR015943">
    <property type="entry name" value="WD40/YVTN_repeat-like_dom_sf"/>
</dbReference>
<dbReference type="InterPro" id="IPR019775">
    <property type="entry name" value="WD40_repeat_CS"/>
</dbReference>